<proteinExistence type="predicted"/>
<dbReference type="GeneID" id="96228078"/>
<dbReference type="Pfam" id="PF20063">
    <property type="entry name" value="DUF6462"/>
    <property type="match status" value="1"/>
</dbReference>
<gene>
    <name evidence="1" type="ORF">ERS852526_00782</name>
</gene>
<dbReference type="RefSeq" id="WP_242859201.1">
    <property type="nucleotide sequence ID" value="NZ_CZAY01000005.1"/>
</dbReference>
<evidence type="ECO:0000313" key="2">
    <source>
        <dbReference type="Proteomes" id="UP000095485"/>
    </source>
</evidence>
<sequence>MGNNRSKVPDLEKLVKGGRKKFVRYEEGAMLYSMGIHTFQQLQ</sequence>
<evidence type="ECO:0000313" key="1">
    <source>
        <dbReference type="EMBL" id="CUP26731.1"/>
    </source>
</evidence>
<dbReference type="Proteomes" id="UP000095485">
    <property type="component" value="Unassembled WGS sequence"/>
</dbReference>
<dbReference type="AlphaFoldDB" id="A0A174LUR7"/>
<reference evidence="1 2" key="1">
    <citation type="submission" date="2015-09" db="EMBL/GenBank/DDBJ databases">
        <authorList>
            <consortium name="Pathogen Informatics"/>
        </authorList>
    </citation>
    <scope>NUCLEOTIDE SEQUENCE [LARGE SCALE GENOMIC DNA]</scope>
    <source>
        <strain evidence="1 2">2789STDY5834914</strain>
    </source>
</reference>
<protein>
    <submittedName>
        <fullName evidence="1">Uncharacterized protein</fullName>
    </submittedName>
</protein>
<dbReference type="EMBL" id="CZAY01000005">
    <property type="protein sequence ID" value="CUP26731.1"/>
    <property type="molecule type" value="Genomic_DNA"/>
</dbReference>
<organism evidence="1 2">
    <name type="scientific">Dorea longicatena</name>
    <dbReference type="NCBI Taxonomy" id="88431"/>
    <lineage>
        <taxon>Bacteria</taxon>
        <taxon>Bacillati</taxon>
        <taxon>Bacillota</taxon>
        <taxon>Clostridia</taxon>
        <taxon>Lachnospirales</taxon>
        <taxon>Lachnospiraceae</taxon>
        <taxon>Dorea</taxon>
    </lineage>
</organism>
<name>A0A174LUR7_9FIRM</name>
<accession>A0A174LUR7</accession>
<dbReference type="InterPro" id="IPR045591">
    <property type="entry name" value="DUF6462"/>
</dbReference>